<organism evidence="1 2">
    <name type="scientific">Streptomyces griseoloalbus</name>
    <dbReference type="NCBI Taxonomy" id="67303"/>
    <lineage>
        <taxon>Bacteria</taxon>
        <taxon>Bacillati</taxon>
        <taxon>Actinomycetota</taxon>
        <taxon>Actinomycetes</taxon>
        <taxon>Kitasatosporales</taxon>
        <taxon>Streptomycetaceae</taxon>
        <taxon>Streptomyces</taxon>
    </lineage>
</organism>
<sequence>MQTLQSATARASSASYERVRHRYRLDAAAHCGIPGHLPRT</sequence>
<protein>
    <submittedName>
        <fullName evidence="1">Uncharacterized protein</fullName>
    </submittedName>
</protein>
<accession>A0A7W8BPM3</accession>
<reference evidence="1 2" key="1">
    <citation type="submission" date="2020-08" db="EMBL/GenBank/DDBJ databases">
        <title>Genomic Encyclopedia of Type Strains, Phase III (KMG-III): the genomes of soil and plant-associated and newly described type strains.</title>
        <authorList>
            <person name="Whitman W."/>
        </authorList>
    </citation>
    <scope>NUCLEOTIDE SEQUENCE [LARGE SCALE GENOMIC DNA]</scope>
    <source>
        <strain evidence="1 2">CECT 3226</strain>
    </source>
</reference>
<keyword evidence="2" id="KW-1185">Reference proteome</keyword>
<name>A0A7W8BPM3_9ACTN</name>
<comment type="caution">
    <text evidence="1">The sequence shown here is derived from an EMBL/GenBank/DDBJ whole genome shotgun (WGS) entry which is preliminary data.</text>
</comment>
<dbReference type="AlphaFoldDB" id="A0A7W8BPM3"/>
<evidence type="ECO:0000313" key="1">
    <source>
        <dbReference type="EMBL" id="MBB5127281.1"/>
    </source>
</evidence>
<dbReference type="EMBL" id="JACHJE010000008">
    <property type="protein sequence ID" value="MBB5127281.1"/>
    <property type="molecule type" value="Genomic_DNA"/>
</dbReference>
<proteinExistence type="predicted"/>
<dbReference type="Proteomes" id="UP000568022">
    <property type="component" value="Unassembled WGS sequence"/>
</dbReference>
<gene>
    <name evidence="1" type="ORF">FHS32_004023</name>
</gene>
<evidence type="ECO:0000313" key="2">
    <source>
        <dbReference type="Proteomes" id="UP000568022"/>
    </source>
</evidence>